<dbReference type="Pfam" id="PF21530">
    <property type="entry name" value="Pif1_2B_dom"/>
    <property type="match status" value="1"/>
</dbReference>
<reference evidence="3" key="1">
    <citation type="journal article" date="2022" name="Int. J. Mol. Sci.">
        <title>Draft Genome of Tanacetum Coccineum: Genomic Comparison of Closely Related Tanacetum-Family Plants.</title>
        <authorList>
            <person name="Yamashiro T."/>
            <person name="Shiraishi A."/>
            <person name="Nakayama K."/>
            <person name="Satake H."/>
        </authorList>
    </citation>
    <scope>NUCLEOTIDE SEQUENCE</scope>
</reference>
<keyword evidence="3" id="KW-0067">ATP-binding</keyword>
<dbReference type="PANTHER" id="PTHR10492">
    <property type="match status" value="1"/>
</dbReference>
<evidence type="ECO:0000313" key="4">
    <source>
        <dbReference type="Proteomes" id="UP001151760"/>
    </source>
</evidence>
<dbReference type="Pfam" id="PF14214">
    <property type="entry name" value="Helitron_like_N"/>
    <property type="match status" value="1"/>
</dbReference>
<proteinExistence type="predicted"/>
<dbReference type="Proteomes" id="UP001151760">
    <property type="component" value="Unassembled WGS sequence"/>
</dbReference>
<gene>
    <name evidence="3" type="ORF">Tco_0819673</name>
</gene>
<evidence type="ECO:0000313" key="3">
    <source>
        <dbReference type="EMBL" id="GJS98503.1"/>
    </source>
</evidence>
<feature type="domain" description="DNA helicase Pif1-like 2B" evidence="2">
    <location>
        <begin position="484"/>
        <end position="530"/>
    </location>
</feature>
<reference evidence="3" key="2">
    <citation type="submission" date="2022-01" db="EMBL/GenBank/DDBJ databases">
        <authorList>
            <person name="Yamashiro T."/>
            <person name="Shiraishi A."/>
            <person name="Satake H."/>
            <person name="Nakayama K."/>
        </authorList>
    </citation>
    <scope>NUCLEOTIDE SEQUENCE</scope>
</reference>
<name>A0ABQ5A8Z3_9ASTR</name>
<comment type="caution">
    <text evidence="3">The sequence shown here is derived from an EMBL/GenBank/DDBJ whole genome shotgun (WGS) entry which is preliminary data.</text>
</comment>
<evidence type="ECO:0000259" key="1">
    <source>
        <dbReference type="Pfam" id="PF14214"/>
    </source>
</evidence>
<evidence type="ECO:0000259" key="2">
    <source>
        <dbReference type="Pfam" id="PF21530"/>
    </source>
</evidence>
<dbReference type="EMBL" id="BQNB010012049">
    <property type="protein sequence ID" value="GJS98503.1"/>
    <property type="molecule type" value="Genomic_DNA"/>
</dbReference>
<feature type="domain" description="Helitron helicase-like" evidence="1">
    <location>
        <begin position="92"/>
        <end position="156"/>
    </location>
</feature>
<keyword evidence="3" id="KW-0347">Helicase</keyword>
<protein>
    <submittedName>
        <fullName evidence="3">DNA helicase</fullName>
    </submittedName>
</protein>
<sequence>MSMNMYYAYQIYDRLNHYNLLPRGGRLFQQYVVTAYCAVEQSRLDYIRQNQSDIRNEYLSGLYDAILRGDHDSNDLGTRTVLTASFTDGPRIQEYMEAFPELTTADRADIVDRAFEQKLHDYIKFVRNTKPFGDITAVLYTIKFQKRCLPHCHSLLWISVSSKVKEDADVDKYISVELPDPVEDPDGYIIISELMMHGPCDLVNKNAPCIKNENKYNRNFPKPYSDKTYIDKDGFVHYRRRETEIETERQNVRLDNRYVVPYNRTLCLRYYAHVNVEYCGWTMLIKYLFKYIFKGTDRVVANITTPIGETASTSNVQNIQIDEIRNFVEARYIGPHEACWRIVEFPIHYRDPVVLRTSEHEKERVQRFLSWLLDIGDGNIGEPDETDIENLLPREFPTKSCIIDNDDVVNKLISFIYDEQTFQTPVAEDLQKKVIVCPKNKTEDTINSHVLSLLNHECRVYPSSDEATPHGNDGGETELLYPNEYLNTLKFAGLPPHALELKVGAPIILSQNLNLTSGLCNGTRMIITQLLDREPSEIQSKADKQKLVLFEPKIINLRDITLATQPIESKKKRKIMPKIESGPMLKTKVTKRLTDFAMKSPNDEGRTGHIICPFAGATLSLLFYPNLQFLVVSELAVSNGIRIGSFLWYPNLQFIVVSELAVSSGIRICSL</sequence>
<keyword evidence="4" id="KW-1185">Reference proteome</keyword>
<keyword evidence="3" id="KW-0378">Hydrolase</keyword>
<organism evidence="3 4">
    <name type="scientific">Tanacetum coccineum</name>
    <dbReference type="NCBI Taxonomy" id="301880"/>
    <lineage>
        <taxon>Eukaryota</taxon>
        <taxon>Viridiplantae</taxon>
        <taxon>Streptophyta</taxon>
        <taxon>Embryophyta</taxon>
        <taxon>Tracheophyta</taxon>
        <taxon>Spermatophyta</taxon>
        <taxon>Magnoliopsida</taxon>
        <taxon>eudicotyledons</taxon>
        <taxon>Gunneridae</taxon>
        <taxon>Pentapetalae</taxon>
        <taxon>asterids</taxon>
        <taxon>campanulids</taxon>
        <taxon>Asterales</taxon>
        <taxon>Asteraceae</taxon>
        <taxon>Asteroideae</taxon>
        <taxon>Anthemideae</taxon>
        <taxon>Anthemidinae</taxon>
        <taxon>Tanacetum</taxon>
    </lineage>
</organism>
<accession>A0ABQ5A8Z3</accession>
<keyword evidence="3" id="KW-0547">Nucleotide-binding</keyword>
<dbReference type="InterPro" id="IPR025476">
    <property type="entry name" value="Helitron_helicase-like"/>
</dbReference>
<dbReference type="GO" id="GO:0004386">
    <property type="term" value="F:helicase activity"/>
    <property type="evidence" value="ECO:0007669"/>
    <property type="project" value="UniProtKB-KW"/>
</dbReference>
<dbReference type="PANTHER" id="PTHR10492:SF96">
    <property type="entry name" value="ATP-DEPENDENT DNA HELICASE"/>
    <property type="match status" value="1"/>
</dbReference>
<dbReference type="InterPro" id="IPR049163">
    <property type="entry name" value="Pif1-like_2B_dom"/>
</dbReference>